<dbReference type="RefSeq" id="WP_253334667.1">
    <property type="nucleotide sequence ID" value="NZ_JAMYXC010000273.1"/>
</dbReference>
<reference evidence="1" key="1">
    <citation type="submission" date="2022-06" db="EMBL/GenBank/DDBJ databases">
        <title>Limimaricola sediminis sp. nov., isolated from an intertidal sediment.</title>
        <authorList>
            <person name="Shao X."/>
        </authorList>
    </citation>
    <scope>NUCLEOTIDE SEQUENCE</scope>
    <source>
        <strain evidence="1">ASW11-118</strain>
    </source>
</reference>
<dbReference type="EMBL" id="JAMYXC010000273">
    <property type="protein sequence ID" value="MCP1170209.1"/>
    <property type="molecule type" value="Genomic_DNA"/>
</dbReference>
<dbReference type="AlphaFoldDB" id="A0A9X2FR42"/>
<evidence type="ECO:0000313" key="2">
    <source>
        <dbReference type="Proteomes" id="UP001139477"/>
    </source>
</evidence>
<dbReference type="Proteomes" id="UP001139477">
    <property type="component" value="Unassembled WGS sequence"/>
</dbReference>
<protein>
    <submittedName>
        <fullName evidence="1">Uncharacterized protein</fullName>
    </submittedName>
</protein>
<proteinExistence type="predicted"/>
<name>A0A9X2FR42_9RHOB</name>
<evidence type="ECO:0000313" key="1">
    <source>
        <dbReference type="EMBL" id="MCP1170209.1"/>
    </source>
</evidence>
<organism evidence="1 2">
    <name type="scientific">Limimaricola litoreus</name>
    <dbReference type="NCBI Taxonomy" id="2955316"/>
    <lineage>
        <taxon>Bacteria</taxon>
        <taxon>Pseudomonadati</taxon>
        <taxon>Pseudomonadota</taxon>
        <taxon>Alphaproteobacteria</taxon>
        <taxon>Rhodobacterales</taxon>
        <taxon>Paracoccaceae</taxon>
        <taxon>Limimaricola</taxon>
    </lineage>
</organism>
<gene>
    <name evidence="1" type="ORF">NHG85_17025</name>
</gene>
<sequence>MSTSIAIALFAAILALLGIDHYLFEGQGALTLARAGLDILRWLAVWR</sequence>
<keyword evidence="2" id="KW-1185">Reference proteome</keyword>
<accession>A0A9X2FR42</accession>
<comment type="caution">
    <text evidence="1">The sequence shown here is derived from an EMBL/GenBank/DDBJ whole genome shotgun (WGS) entry which is preliminary data.</text>
</comment>